<evidence type="ECO:0000256" key="1">
    <source>
        <dbReference type="ARBA" id="ARBA00004604"/>
    </source>
</evidence>
<evidence type="ECO:0000256" key="4">
    <source>
        <dbReference type="ARBA" id="ARBA00022552"/>
    </source>
</evidence>
<dbReference type="GO" id="GO:0032040">
    <property type="term" value="C:small-subunit processome"/>
    <property type="evidence" value="ECO:0007669"/>
    <property type="project" value="InterPro"/>
</dbReference>
<dbReference type="GO" id="GO:0006364">
    <property type="term" value="P:rRNA processing"/>
    <property type="evidence" value="ECO:0007669"/>
    <property type="project" value="UniProtKB-KW"/>
</dbReference>
<sequence>MYKERSQPSRRKNLGMLEKHKDYVKRAAACNKRKKELKRLKILARDKNPDEFNYRMITESRMRNSGNQQEVDYASEMHQNICDEQIMRIQRKKLKKELNEAAEELMIRFSLKPKDKAQEKFERMKNRIKMIKEQLEKIRKKVDQIELKNNLMKSQLRNEVYYETQDEETGKKKYRWRRERKR</sequence>
<keyword evidence="6" id="KW-0175">Coiled coil</keyword>
<dbReference type="EMBL" id="JWZT01005379">
    <property type="protein sequence ID" value="KII61110.1"/>
    <property type="molecule type" value="Genomic_DNA"/>
</dbReference>
<protein>
    <recommendedName>
        <fullName evidence="3">Probable U3 small nucleolar RNA-associated protein 11</fullName>
    </recommendedName>
</protein>
<evidence type="ECO:0000256" key="3">
    <source>
        <dbReference type="ARBA" id="ARBA00020121"/>
    </source>
</evidence>
<accession>A0A0C2M249</accession>
<evidence type="ECO:0000313" key="9">
    <source>
        <dbReference type="Proteomes" id="UP000031668"/>
    </source>
</evidence>
<proteinExistence type="inferred from homology"/>
<dbReference type="Pfam" id="PF03998">
    <property type="entry name" value="Utp11"/>
    <property type="match status" value="1"/>
</dbReference>
<gene>
    <name evidence="8" type="ORF">RF11_05829</name>
</gene>
<comment type="similarity">
    <text evidence="2">Belongs to the UTP11 family.</text>
</comment>
<dbReference type="AlphaFoldDB" id="A0A0C2M249"/>
<feature type="coiled-coil region" evidence="6">
    <location>
        <begin position="84"/>
        <end position="155"/>
    </location>
</feature>
<dbReference type="PANTHER" id="PTHR12838:SF0">
    <property type="entry name" value="U3 SMALL NUCLEOLAR RNA-ASSOCIATED PROTEIN 11-RELATED"/>
    <property type="match status" value="1"/>
</dbReference>
<dbReference type="Proteomes" id="UP000031668">
    <property type="component" value="Unassembled WGS sequence"/>
</dbReference>
<keyword evidence="9" id="KW-1185">Reference proteome</keyword>
<evidence type="ECO:0000256" key="6">
    <source>
        <dbReference type="SAM" id="Coils"/>
    </source>
</evidence>
<keyword evidence="5" id="KW-0539">Nucleus</keyword>
<name>A0A0C2M249_THEKT</name>
<evidence type="ECO:0000313" key="8">
    <source>
        <dbReference type="EMBL" id="KII61110.1"/>
    </source>
</evidence>
<comment type="subcellular location">
    <subcellularLocation>
        <location evidence="1">Nucleus</location>
        <location evidence="1">Nucleolus</location>
    </subcellularLocation>
</comment>
<organism evidence="8 9">
    <name type="scientific">Thelohanellus kitauei</name>
    <name type="common">Myxosporean</name>
    <dbReference type="NCBI Taxonomy" id="669202"/>
    <lineage>
        <taxon>Eukaryota</taxon>
        <taxon>Metazoa</taxon>
        <taxon>Cnidaria</taxon>
        <taxon>Myxozoa</taxon>
        <taxon>Myxosporea</taxon>
        <taxon>Bivalvulida</taxon>
        <taxon>Platysporina</taxon>
        <taxon>Myxobolidae</taxon>
        <taxon>Thelohanellus</taxon>
    </lineage>
</organism>
<evidence type="ECO:0000256" key="2">
    <source>
        <dbReference type="ARBA" id="ARBA00008105"/>
    </source>
</evidence>
<evidence type="ECO:0000256" key="5">
    <source>
        <dbReference type="ARBA" id="ARBA00023242"/>
    </source>
</evidence>
<keyword evidence="4" id="KW-0698">rRNA processing</keyword>
<feature type="compositionally biased region" description="Basic residues" evidence="7">
    <location>
        <begin position="172"/>
        <end position="182"/>
    </location>
</feature>
<evidence type="ECO:0000256" key="7">
    <source>
        <dbReference type="SAM" id="MobiDB-lite"/>
    </source>
</evidence>
<dbReference type="OrthoDB" id="29058at2759"/>
<feature type="region of interest" description="Disordered" evidence="7">
    <location>
        <begin position="158"/>
        <end position="182"/>
    </location>
</feature>
<comment type="caution">
    <text evidence="8">The sequence shown here is derived from an EMBL/GenBank/DDBJ whole genome shotgun (WGS) entry which is preliminary data.</text>
</comment>
<dbReference type="PANTHER" id="PTHR12838">
    <property type="entry name" value="U3 SMALL NUCLEOLAR RNA-ASSOCIATED PROTEIN 11"/>
    <property type="match status" value="1"/>
</dbReference>
<dbReference type="InterPro" id="IPR007144">
    <property type="entry name" value="SSU_processome_Utp11"/>
</dbReference>
<reference evidence="8 9" key="1">
    <citation type="journal article" date="2014" name="Genome Biol. Evol.">
        <title>The genome of the myxosporean Thelohanellus kitauei shows adaptations to nutrient acquisition within its fish host.</title>
        <authorList>
            <person name="Yang Y."/>
            <person name="Xiong J."/>
            <person name="Zhou Z."/>
            <person name="Huo F."/>
            <person name="Miao W."/>
            <person name="Ran C."/>
            <person name="Liu Y."/>
            <person name="Zhang J."/>
            <person name="Feng J."/>
            <person name="Wang M."/>
            <person name="Wang M."/>
            <person name="Wang L."/>
            <person name="Yao B."/>
        </authorList>
    </citation>
    <scope>NUCLEOTIDE SEQUENCE [LARGE SCALE GENOMIC DNA]</scope>
    <source>
        <strain evidence="8">Wuqing</strain>
    </source>
</reference>